<organism evidence="5">
    <name type="scientific">Medioppia subpectinata</name>
    <dbReference type="NCBI Taxonomy" id="1979941"/>
    <lineage>
        <taxon>Eukaryota</taxon>
        <taxon>Metazoa</taxon>
        <taxon>Ecdysozoa</taxon>
        <taxon>Arthropoda</taxon>
        <taxon>Chelicerata</taxon>
        <taxon>Arachnida</taxon>
        <taxon>Acari</taxon>
        <taxon>Acariformes</taxon>
        <taxon>Sarcoptiformes</taxon>
        <taxon>Oribatida</taxon>
        <taxon>Brachypylina</taxon>
        <taxon>Oppioidea</taxon>
        <taxon>Oppiidae</taxon>
        <taxon>Medioppia</taxon>
    </lineage>
</organism>
<gene>
    <name evidence="5" type="ORF">OSB1V03_LOCUS14808</name>
</gene>
<dbReference type="InterPro" id="IPR016181">
    <property type="entry name" value="Acyl_CoA_acyltransferase"/>
</dbReference>
<dbReference type="EMBL" id="CAJPIZ010014582">
    <property type="protein sequence ID" value="CAG2114842.1"/>
    <property type="molecule type" value="Genomic_DNA"/>
</dbReference>
<protein>
    <recommendedName>
        <fullName evidence="4">N-acetyltransferase domain-containing protein</fullName>
    </recommendedName>
</protein>
<feature type="non-terminal residue" evidence="5">
    <location>
        <position position="1"/>
    </location>
</feature>
<evidence type="ECO:0000313" key="5">
    <source>
        <dbReference type="EMBL" id="CAD7634412.1"/>
    </source>
</evidence>
<dbReference type="FunFam" id="3.40.630.30:FF:000064">
    <property type="entry name" value="GNAT family acetyltransferase"/>
    <property type="match status" value="3"/>
</dbReference>
<dbReference type="PANTHER" id="PTHR10545:SF29">
    <property type="entry name" value="GH14572P-RELATED"/>
    <property type="match status" value="1"/>
</dbReference>
<feature type="domain" description="N-acetyltransferase" evidence="4">
    <location>
        <begin position="7"/>
        <end position="153"/>
    </location>
</feature>
<dbReference type="InterPro" id="IPR000182">
    <property type="entry name" value="GNAT_dom"/>
</dbReference>
<evidence type="ECO:0000259" key="4">
    <source>
        <dbReference type="PROSITE" id="PS51186"/>
    </source>
</evidence>
<dbReference type="InterPro" id="IPR051016">
    <property type="entry name" value="Diverse_Substrate_AcTransf"/>
</dbReference>
<dbReference type="OrthoDB" id="6500450at2759"/>
<dbReference type="Pfam" id="PF00583">
    <property type="entry name" value="Acetyltransf_1"/>
    <property type="match status" value="3"/>
</dbReference>
<dbReference type="Proteomes" id="UP000759131">
    <property type="component" value="Unassembled WGS sequence"/>
</dbReference>
<feature type="domain" description="N-acetyltransferase" evidence="4">
    <location>
        <begin position="315"/>
        <end position="461"/>
    </location>
</feature>
<dbReference type="SUPFAM" id="SSF55729">
    <property type="entry name" value="Acyl-CoA N-acyltransferases (Nat)"/>
    <property type="match status" value="3"/>
</dbReference>
<dbReference type="PANTHER" id="PTHR10545">
    <property type="entry name" value="DIAMINE N-ACETYLTRANSFERASE"/>
    <property type="match status" value="1"/>
</dbReference>
<proteinExistence type="inferred from homology"/>
<reference evidence="5" key="1">
    <citation type="submission" date="2020-11" db="EMBL/GenBank/DDBJ databases">
        <authorList>
            <person name="Tran Van P."/>
        </authorList>
    </citation>
    <scope>NUCLEOTIDE SEQUENCE</scope>
</reference>
<accession>A0A7R9L3P6</accession>
<evidence type="ECO:0000256" key="2">
    <source>
        <dbReference type="ARBA" id="ARBA00022679"/>
    </source>
</evidence>
<dbReference type="AlphaFoldDB" id="A0A7R9L3P6"/>
<evidence type="ECO:0000256" key="3">
    <source>
        <dbReference type="ARBA" id="ARBA00023315"/>
    </source>
</evidence>
<sequence length="473" mass="53752">DCGAIDTMIRELSVYEKKPDGPKLDRQVLERDGFDRLGDPLFRTFVAERTADDGSREPIGYALYYSKYNTWEGRTLWMEDLYVKSEYRGSGVGFALMQAVTKQTVDEGCARLEWNCLDWNQKFYKKLGAINSTETDGLLCYPMFTIREGRKTDCRQLVDMIVELGHYFKTVTGVDNKQTVSPVVSIGQLEENGFCADESRRMFSTFVAESVADPNQLVGYTMYYPKFSTWTGRGVWMESLYVRQEFRGTGAGAALMAAVAKKALTDGCERFEWDSYECNHGSMAFYKKLGSIDTTHDYQIVGRKEDCRQLVDMFAELGAHQKSTADPDTKWTDDPIVSVQQLEEDGFCAEESQRQFRIFVAQSVADPQTLVGYVLYYPKYSTWTGRGVWMESLYVKRECRGTGAGVALMAAVANRALTDGCQRFEWDCFELNHGSVAFYKKLGPIDITHDDQTVVFRLNAPEMRQLAARAKRS</sequence>
<keyword evidence="3" id="KW-0012">Acyltransferase</keyword>
<dbReference type="GO" id="GO:0008080">
    <property type="term" value="F:N-acetyltransferase activity"/>
    <property type="evidence" value="ECO:0007669"/>
    <property type="project" value="TreeGrafter"/>
</dbReference>
<feature type="domain" description="N-acetyltransferase" evidence="4">
    <location>
        <begin position="144"/>
        <end position="318"/>
    </location>
</feature>
<keyword evidence="2" id="KW-0808">Transferase</keyword>
<dbReference type="CDD" id="cd04301">
    <property type="entry name" value="NAT_SF"/>
    <property type="match status" value="2"/>
</dbReference>
<comment type="similarity">
    <text evidence="1">Belongs to the acetyltransferase family.</text>
</comment>
<name>A0A7R9L3P6_9ACAR</name>
<evidence type="ECO:0000313" key="6">
    <source>
        <dbReference type="Proteomes" id="UP000759131"/>
    </source>
</evidence>
<evidence type="ECO:0000256" key="1">
    <source>
        <dbReference type="ARBA" id="ARBA00008694"/>
    </source>
</evidence>
<dbReference type="PROSITE" id="PS51186">
    <property type="entry name" value="GNAT"/>
    <property type="match status" value="3"/>
</dbReference>
<dbReference type="EMBL" id="OC869157">
    <property type="protein sequence ID" value="CAD7634412.1"/>
    <property type="molecule type" value="Genomic_DNA"/>
</dbReference>
<keyword evidence="6" id="KW-1185">Reference proteome</keyword>
<dbReference type="Gene3D" id="3.40.630.30">
    <property type="match status" value="3"/>
</dbReference>